<dbReference type="SUPFAM" id="SSF50118">
    <property type="entry name" value="Cell growth inhibitor/plasmid maintenance toxic component"/>
    <property type="match status" value="1"/>
</dbReference>
<name>A0A097QU76_9EURY</name>
<organism evidence="1 2">
    <name type="scientific">Thermococcus eurythermalis</name>
    <dbReference type="NCBI Taxonomy" id="1505907"/>
    <lineage>
        <taxon>Archaea</taxon>
        <taxon>Methanobacteriati</taxon>
        <taxon>Methanobacteriota</taxon>
        <taxon>Thermococci</taxon>
        <taxon>Thermococcales</taxon>
        <taxon>Thermococcaceae</taxon>
        <taxon>Thermococcus</taxon>
    </lineage>
</organism>
<dbReference type="EMBL" id="CP008887">
    <property type="protein sequence ID" value="AIU70022.1"/>
    <property type="molecule type" value="Genomic_DNA"/>
</dbReference>
<evidence type="ECO:0008006" key="3">
    <source>
        <dbReference type="Google" id="ProtNLM"/>
    </source>
</evidence>
<keyword evidence="2" id="KW-1185">Reference proteome</keyword>
<dbReference type="InterPro" id="IPR003477">
    <property type="entry name" value="PemK-like"/>
</dbReference>
<dbReference type="AlphaFoldDB" id="A0A097QU76"/>
<dbReference type="HOGENOM" id="CLU_121823_6_1_2"/>
<reference evidence="1 2" key="1">
    <citation type="journal article" date="2015" name="Int. J. Syst. Evol. Microbiol.">
        <title>Thermococcus eurythermalis sp. nov., a conditional piezophilic hyperthermophilic archaeon with a wide temperature range isolated from an oil-immersed chimney in the Guaymas Basin.</title>
        <authorList>
            <person name="Zhao W."/>
            <person name="Zeng X."/>
            <person name="Xiao X."/>
        </authorList>
    </citation>
    <scope>NUCLEOTIDE SEQUENCE [LARGE SCALE GENOMIC DNA]</scope>
    <source>
        <strain evidence="1 2">A501</strain>
    </source>
</reference>
<sequence>MQMKGKVVLVPFPFTSLKGTKLRPALVLFEDRNDVTLAFISSRVEHYNPKTDVLIEQSHPEFHLTGLKVSSFVRLTKIATVQKDILIGELGEIGPLLKREINQKICSLLGFEP</sequence>
<evidence type="ECO:0000313" key="1">
    <source>
        <dbReference type="EMBL" id="AIU70022.1"/>
    </source>
</evidence>
<gene>
    <name evidence="1" type="ORF">TEU_06605</name>
</gene>
<dbReference type="InterPro" id="IPR011067">
    <property type="entry name" value="Plasmid_toxin/cell-grow_inhib"/>
</dbReference>
<dbReference type="GO" id="GO:0003677">
    <property type="term" value="F:DNA binding"/>
    <property type="evidence" value="ECO:0007669"/>
    <property type="project" value="InterPro"/>
</dbReference>
<dbReference type="Pfam" id="PF02452">
    <property type="entry name" value="PemK_toxin"/>
    <property type="match status" value="1"/>
</dbReference>
<dbReference type="Gene3D" id="2.30.30.110">
    <property type="match status" value="1"/>
</dbReference>
<dbReference type="KEGG" id="teu:TEU_06605"/>
<dbReference type="STRING" id="1505907.TEU_06605"/>
<accession>A0A097QU76</accession>
<dbReference type="Proteomes" id="UP000029980">
    <property type="component" value="Chromosome"/>
</dbReference>
<protein>
    <recommendedName>
        <fullName evidence="3">MazF family transcriptional regulator</fullName>
    </recommendedName>
</protein>
<evidence type="ECO:0000313" key="2">
    <source>
        <dbReference type="Proteomes" id="UP000029980"/>
    </source>
</evidence>
<proteinExistence type="predicted"/>